<name>A0A1A9W138_9MUSC</name>
<keyword evidence="3 10" id="KW-0716">Sensory transduction</keyword>
<keyword evidence="6 10" id="KW-1133">Transmembrane helix</keyword>
<reference evidence="12" key="1">
    <citation type="submission" date="2014-03" db="EMBL/GenBank/DDBJ databases">
        <authorList>
            <person name="Aksoy S."/>
            <person name="Warren W."/>
            <person name="Wilson R.K."/>
        </authorList>
    </citation>
    <scope>NUCLEOTIDE SEQUENCE [LARGE SCALE GENOMIC DNA]</scope>
    <source>
        <strain evidence="12">IAEA</strain>
    </source>
</reference>
<evidence type="ECO:0000256" key="1">
    <source>
        <dbReference type="ARBA" id="ARBA00004651"/>
    </source>
</evidence>
<protein>
    <recommendedName>
        <fullName evidence="10">Odorant receptor</fullName>
    </recommendedName>
</protein>
<evidence type="ECO:0000256" key="7">
    <source>
        <dbReference type="ARBA" id="ARBA00023136"/>
    </source>
</evidence>
<evidence type="ECO:0000256" key="6">
    <source>
        <dbReference type="ARBA" id="ARBA00022989"/>
    </source>
</evidence>
<evidence type="ECO:0000256" key="3">
    <source>
        <dbReference type="ARBA" id="ARBA00022606"/>
    </source>
</evidence>
<dbReference type="GO" id="GO:0005549">
    <property type="term" value="F:odorant binding"/>
    <property type="evidence" value="ECO:0007669"/>
    <property type="project" value="InterPro"/>
</dbReference>
<dbReference type="Proteomes" id="UP000091820">
    <property type="component" value="Unassembled WGS sequence"/>
</dbReference>
<evidence type="ECO:0000256" key="5">
    <source>
        <dbReference type="ARBA" id="ARBA00022725"/>
    </source>
</evidence>
<dbReference type="EnsemblMetazoa" id="GBRI002464-RA">
    <property type="protein sequence ID" value="GBRI002464-PA"/>
    <property type="gene ID" value="GBRI002464"/>
</dbReference>
<dbReference type="GO" id="GO:0007165">
    <property type="term" value="P:signal transduction"/>
    <property type="evidence" value="ECO:0007669"/>
    <property type="project" value="UniProtKB-KW"/>
</dbReference>
<keyword evidence="12" id="KW-1185">Reference proteome</keyword>
<dbReference type="Pfam" id="PF02949">
    <property type="entry name" value="7tm_6"/>
    <property type="match status" value="1"/>
</dbReference>
<keyword evidence="7 10" id="KW-0472">Membrane</keyword>
<proteinExistence type="inferred from homology"/>
<evidence type="ECO:0000256" key="8">
    <source>
        <dbReference type="ARBA" id="ARBA00023170"/>
    </source>
</evidence>
<accession>A0A1A9W138</accession>
<comment type="caution">
    <text evidence="10">Lacks conserved residue(s) required for the propagation of feature annotation.</text>
</comment>
<dbReference type="PANTHER" id="PTHR21137:SF3">
    <property type="entry name" value="ODORANT RECEPTOR 30A-RELATED"/>
    <property type="match status" value="1"/>
</dbReference>
<reference evidence="11" key="2">
    <citation type="submission" date="2020-05" db="UniProtKB">
        <authorList>
            <consortium name="EnsemblMetazoa"/>
        </authorList>
    </citation>
    <scope>IDENTIFICATION</scope>
    <source>
        <strain evidence="11">IAEA</strain>
    </source>
</reference>
<organism evidence="11 12">
    <name type="scientific">Glossina brevipalpis</name>
    <dbReference type="NCBI Taxonomy" id="37001"/>
    <lineage>
        <taxon>Eukaryota</taxon>
        <taxon>Metazoa</taxon>
        <taxon>Ecdysozoa</taxon>
        <taxon>Arthropoda</taxon>
        <taxon>Hexapoda</taxon>
        <taxon>Insecta</taxon>
        <taxon>Pterygota</taxon>
        <taxon>Neoptera</taxon>
        <taxon>Endopterygota</taxon>
        <taxon>Diptera</taxon>
        <taxon>Brachycera</taxon>
        <taxon>Muscomorpha</taxon>
        <taxon>Hippoboscoidea</taxon>
        <taxon>Glossinidae</taxon>
        <taxon>Glossina</taxon>
    </lineage>
</organism>
<comment type="similarity">
    <text evidence="10">Belongs to the insect chemoreceptor superfamily. Heteromeric odorant receptor channel (TC 1.A.69) family.</text>
</comment>
<sequence length="350" mass="40686">MSSDSFKLQDNPMLEINVKVWKYLSVIFPDRKHAWRVYVFVLPVCIMNAMQFVYLFRMWGDLAPFILNTFFAAAIFDALLRTCLVIINRDKFEAFLLELNEMYRDVETSENKDDTYGRDLLKAATATVRKISIFNLTASFFDIIGALIYPLLCEGRVHPFGVAIPGLDMTATPIYEFFYILQFPTPVILTTMYMPFVSLFASFAIFAKMALKVLQHRMNSIFLYNRQTEEHQFAGLTACITYYSRIARYVKNFNTLVTYIVCVEFLLFGAIICSLLFCMNISVRVSETAYSLPWYDCSKRFRKTLLLFIIQSQQPLQLMVGNVYPMTLETFQSLLNTSYTYFTMLRGLYS</sequence>
<feature type="transmembrane region" description="Helical" evidence="10">
    <location>
        <begin position="131"/>
        <end position="152"/>
    </location>
</feature>
<keyword evidence="9 10" id="KW-0807">Transducer</keyword>
<evidence type="ECO:0000313" key="12">
    <source>
        <dbReference type="Proteomes" id="UP000091820"/>
    </source>
</evidence>
<feature type="transmembrane region" description="Helical" evidence="10">
    <location>
        <begin position="192"/>
        <end position="211"/>
    </location>
</feature>
<dbReference type="GO" id="GO:0005886">
    <property type="term" value="C:plasma membrane"/>
    <property type="evidence" value="ECO:0007669"/>
    <property type="project" value="UniProtKB-SubCell"/>
</dbReference>
<keyword evidence="4 10" id="KW-0812">Transmembrane</keyword>
<dbReference type="AlphaFoldDB" id="A0A1A9W138"/>
<comment type="subcellular location">
    <subcellularLocation>
        <location evidence="1 10">Cell membrane</location>
        <topology evidence="1 10">Multi-pass membrane protein</topology>
    </subcellularLocation>
</comment>
<feature type="transmembrane region" description="Helical" evidence="10">
    <location>
        <begin position="37"/>
        <end position="56"/>
    </location>
</feature>
<keyword evidence="5 10" id="KW-0552">Olfaction</keyword>
<keyword evidence="2" id="KW-1003">Cell membrane</keyword>
<dbReference type="STRING" id="37001.A0A1A9W138"/>
<evidence type="ECO:0000256" key="9">
    <source>
        <dbReference type="ARBA" id="ARBA00023224"/>
    </source>
</evidence>
<feature type="transmembrane region" description="Helical" evidence="10">
    <location>
        <begin position="256"/>
        <end position="278"/>
    </location>
</feature>
<evidence type="ECO:0000256" key="10">
    <source>
        <dbReference type="RuleBase" id="RU351113"/>
    </source>
</evidence>
<evidence type="ECO:0000256" key="2">
    <source>
        <dbReference type="ARBA" id="ARBA00022475"/>
    </source>
</evidence>
<dbReference type="PANTHER" id="PTHR21137">
    <property type="entry name" value="ODORANT RECEPTOR"/>
    <property type="match status" value="1"/>
</dbReference>
<dbReference type="VEuPathDB" id="VectorBase:GBRI002464"/>
<dbReference type="GO" id="GO:0004984">
    <property type="term" value="F:olfactory receptor activity"/>
    <property type="evidence" value="ECO:0007669"/>
    <property type="project" value="InterPro"/>
</dbReference>
<evidence type="ECO:0000313" key="11">
    <source>
        <dbReference type="EnsemblMetazoa" id="GBRI002464-PA"/>
    </source>
</evidence>
<dbReference type="InterPro" id="IPR004117">
    <property type="entry name" value="7tm6_olfct_rcpt"/>
</dbReference>
<keyword evidence="8 10" id="KW-0675">Receptor</keyword>
<evidence type="ECO:0000256" key="4">
    <source>
        <dbReference type="ARBA" id="ARBA00022692"/>
    </source>
</evidence>
<feature type="transmembrane region" description="Helical" evidence="10">
    <location>
        <begin position="62"/>
        <end position="87"/>
    </location>
</feature>